<dbReference type="CDD" id="cd00351">
    <property type="entry name" value="TS_Pyrimidine_HMase"/>
    <property type="match status" value="1"/>
</dbReference>
<evidence type="ECO:0000256" key="14">
    <source>
        <dbReference type="SAM" id="MobiDB-lite"/>
    </source>
</evidence>
<evidence type="ECO:0000313" key="17">
    <source>
        <dbReference type="EMBL" id="KAG0323137.1"/>
    </source>
</evidence>
<evidence type="ECO:0000256" key="13">
    <source>
        <dbReference type="PROSITE-ProRule" id="PRU10016"/>
    </source>
</evidence>
<dbReference type="GO" id="GO:0005739">
    <property type="term" value="C:mitochondrion"/>
    <property type="evidence" value="ECO:0007669"/>
    <property type="project" value="TreeGrafter"/>
</dbReference>
<dbReference type="CDD" id="cd22249">
    <property type="entry name" value="UDM1_RNF168_RNF169-like"/>
    <property type="match status" value="1"/>
</dbReference>
<feature type="region of interest" description="Disordered" evidence="14">
    <location>
        <begin position="409"/>
        <end position="431"/>
    </location>
</feature>
<dbReference type="SUPFAM" id="SSF144091">
    <property type="entry name" value="Rhomboid-like"/>
    <property type="match status" value="1"/>
</dbReference>
<feature type="region of interest" description="Disordered" evidence="14">
    <location>
        <begin position="448"/>
        <end position="486"/>
    </location>
</feature>
<evidence type="ECO:0000313" key="18">
    <source>
        <dbReference type="Proteomes" id="UP000738325"/>
    </source>
</evidence>
<dbReference type="InterPro" id="IPR045097">
    <property type="entry name" value="Thymidate_synth/dCMP_Mease"/>
</dbReference>
<dbReference type="InterPro" id="IPR007599">
    <property type="entry name" value="DER1"/>
</dbReference>
<evidence type="ECO:0000256" key="7">
    <source>
        <dbReference type="ARBA" id="ARBA00022692"/>
    </source>
</evidence>
<dbReference type="FunFam" id="3.30.572.10:FF:000002">
    <property type="entry name" value="Possible thymidylate synthase"/>
    <property type="match status" value="1"/>
</dbReference>
<comment type="subcellular location">
    <subcellularLocation>
        <location evidence="1">Endoplasmic reticulum membrane</location>
        <topology evidence="1">Multi-pass membrane protein</topology>
    </subcellularLocation>
</comment>
<organism evidence="17 18">
    <name type="scientific">Dissophora globulifera</name>
    <dbReference type="NCBI Taxonomy" id="979702"/>
    <lineage>
        <taxon>Eukaryota</taxon>
        <taxon>Fungi</taxon>
        <taxon>Fungi incertae sedis</taxon>
        <taxon>Mucoromycota</taxon>
        <taxon>Mortierellomycotina</taxon>
        <taxon>Mortierellomycetes</taxon>
        <taxon>Mortierellales</taxon>
        <taxon>Mortierellaceae</taxon>
        <taxon>Dissophora</taxon>
    </lineage>
</organism>
<dbReference type="PRINTS" id="PR00108">
    <property type="entry name" value="THYMDSNTHASE"/>
</dbReference>
<evidence type="ECO:0000256" key="11">
    <source>
        <dbReference type="ARBA" id="ARBA00023136"/>
    </source>
</evidence>
<dbReference type="NCBIfam" id="TIGR03284">
    <property type="entry name" value="thym_sym"/>
    <property type="match status" value="1"/>
</dbReference>
<feature type="domain" description="Thymidylate synthase/dCMP hydroxymethylase" evidence="16">
    <location>
        <begin position="24"/>
        <end position="327"/>
    </location>
</feature>
<feature type="compositionally biased region" description="Low complexity" evidence="14">
    <location>
        <begin position="953"/>
        <end position="975"/>
    </location>
</feature>
<feature type="compositionally biased region" description="Polar residues" evidence="14">
    <location>
        <begin position="942"/>
        <end position="952"/>
    </location>
</feature>
<dbReference type="Proteomes" id="UP000738325">
    <property type="component" value="Unassembled WGS sequence"/>
</dbReference>
<dbReference type="PANTHER" id="PTHR11548">
    <property type="entry name" value="THYMIDYLATE SYNTHASE 1"/>
    <property type="match status" value="1"/>
</dbReference>
<feature type="transmembrane region" description="Helical" evidence="15">
    <location>
        <begin position="797"/>
        <end position="830"/>
    </location>
</feature>
<feature type="compositionally biased region" description="Basic and acidic residues" evidence="14">
    <location>
        <begin position="559"/>
        <end position="569"/>
    </location>
</feature>
<keyword evidence="6" id="KW-0808">Transferase</keyword>
<keyword evidence="18" id="KW-1185">Reference proteome</keyword>
<proteinExistence type="inferred from homology"/>
<keyword evidence="11 15" id="KW-0472">Membrane</keyword>
<dbReference type="InterPro" id="IPR000398">
    <property type="entry name" value="Thymidylate_synthase"/>
</dbReference>
<keyword evidence="10 15" id="KW-1133">Transmembrane helix</keyword>
<evidence type="ECO:0000256" key="4">
    <source>
        <dbReference type="ARBA" id="ARBA00011947"/>
    </source>
</evidence>
<dbReference type="InterPro" id="IPR036926">
    <property type="entry name" value="Thymidate_synth/dCMP_Mease_sf"/>
</dbReference>
<dbReference type="GO" id="GO:0033554">
    <property type="term" value="P:cellular response to stress"/>
    <property type="evidence" value="ECO:0007669"/>
    <property type="project" value="UniProtKB-ARBA"/>
</dbReference>
<name>A0A9P6RPF6_9FUNG</name>
<dbReference type="GO" id="GO:0005829">
    <property type="term" value="C:cytosol"/>
    <property type="evidence" value="ECO:0007669"/>
    <property type="project" value="TreeGrafter"/>
</dbReference>
<comment type="catalytic activity">
    <reaction evidence="12">
        <text>dUMP + (6R)-5,10-methylene-5,6,7,8-tetrahydrofolate = 7,8-dihydrofolate + dTMP</text>
        <dbReference type="Rhea" id="RHEA:12104"/>
        <dbReference type="ChEBI" id="CHEBI:15636"/>
        <dbReference type="ChEBI" id="CHEBI:57451"/>
        <dbReference type="ChEBI" id="CHEBI:63528"/>
        <dbReference type="ChEBI" id="CHEBI:246422"/>
        <dbReference type="EC" id="2.1.1.45"/>
    </reaction>
</comment>
<feature type="active site" evidence="13">
    <location>
        <position position="189"/>
    </location>
</feature>
<dbReference type="GO" id="GO:0006231">
    <property type="term" value="P:dTMP biosynthetic process"/>
    <property type="evidence" value="ECO:0007669"/>
    <property type="project" value="InterPro"/>
</dbReference>
<dbReference type="OrthoDB" id="766at2759"/>
<gene>
    <name evidence="17" type="primary">TMP1</name>
    <name evidence="17" type="ORF">BGZ99_002913</name>
</gene>
<evidence type="ECO:0000256" key="9">
    <source>
        <dbReference type="ARBA" id="ARBA00022824"/>
    </source>
</evidence>
<dbReference type="Gene3D" id="3.30.572.10">
    <property type="entry name" value="Thymidylate synthase/dCMP hydroxymethylase domain"/>
    <property type="match status" value="1"/>
</dbReference>
<dbReference type="GO" id="GO:0005789">
    <property type="term" value="C:endoplasmic reticulum membrane"/>
    <property type="evidence" value="ECO:0007669"/>
    <property type="project" value="UniProtKB-SubCell"/>
</dbReference>
<dbReference type="InterPro" id="IPR035952">
    <property type="entry name" value="Rhomboid-like_sf"/>
</dbReference>
<evidence type="ECO:0000256" key="5">
    <source>
        <dbReference type="ARBA" id="ARBA00022603"/>
    </source>
</evidence>
<evidence type="ECO:0000256" key="6">
    <source>
        <dbReference type="ARBA" id="ARBA00022679"/>
    </source>
</evidence>
<dbReference type="EMBL" id="JAAAIP010000195">
    <property type="protein sequence ID" value="KAG0323137.1"/>
    <property type="molecule type" value="Genomic_DNA"/>
</dbReference>
<dbReference type="GO" id="GO:0032259">
    <property type="term" value="P:methylation"/>
    <property type="evidence" value="ECO:0007669"/>
    <property type="project" value="UniProtKB-KW"/>
</dbReference>
<sequence>MVTTTDNTPSLHPWRAVEQHDEYQYLNMIRYVMDHGEFRADRTGTGTCSIFAPPSMRFSLRDDIFPLLTTKRVFFRGVVEELLWFVKGDTNGLHLSEKGIKIWDGNGSREYLDKVGLSHRKVGDLGPVYGFQWRHFGAEYKDCDTDYTGQGVDQLAEVIWKIRNTPTDRRIIMSAWNPADLKSMALPPCHMFCQFYVSTPTEDQPRAKLSCQLYQRSCDMGLGVPFNIASYALLTKMIAYVTDLDCGDFIHTMGDTHIYLDHTEALKVQLEREPRPFPKLYIRPFQHEVTEGSTQAKRVIQSIDDFRLEDFVLEGYEPHKKIDMPMSTGVFGPQSTDIFDRPHLEIEHHGILVYRFRSIIQDSWYSLRYRLSGGRYEELVEDEALQYEDYGDMDLEEDEALEEEIYDQDQRVQRDEDQADIEPQGTTTSARLRMHHEMVQQMRARAGFAPEPFPGDEDEGGDGDGGEDDEEREDDGGVGSSNGALAVGSAARIKKIGKKKAEKLQRKEQMRAYREFMDMQREERRQQEDLFKMQEALQQDERRRKRSAQIEKDRKRKEQLKDQQTKDNDSRLKRIQIDALAARLGRTEAQFLRDLEAVSQDEDLQLSSHSALELLAIPRIMLASSLTAHPSLSSSLQAEPSRPQLLVLHDAASGQYVVLDKTKLTAFADIVKSKGRVDMKELSEAISAQILSNSRKNTAMPIPIETWYYDVPVVTRLYATGAALVALGVQTGFTNPYQLFFDHKMVFYHNQYWRPVTTFLYFGPLGLDFVFHMFFLVRYSRMLEEGSFYGRTMDYAWMLFLSAISLLLLSLFVTMPFLGSPLAFTLVYIWSRRNPSIPLNFLGLFVFTAPYLPWVLLGFTLLLNSHFPREDLMGIVVGHIYYFFEDVWPKEQASRGRRYLQTPAFLMRRGGLNIPVEIPEENFEDRDGAEAPAGNTDGHTYGSENYYTGSEQPTPSSATAAAASTTSPSIGSASALDESARLEARSRASVMAQEQADQIS</sequence>
<dbReference type="PROSITE" id="PS00091">
    <property type="entry name" value="THYMIDYLATE_SYNTHASE"/>
    <property type="match status" value="1"/>
</dbReference>
<evidence type="ECO:0000256" key="1">
    <source>
        <dbReference type="ARBA" id="ARBA00004477"/>
    </source>
</evidence>
<protein>
    <recommendedName>
        <fullName evidence="4">thymidylate synthase</fullName>
        <ecNumber evidence="4">2.1.1.45</ecNumber>
    </recommendedName>
</protein>
<dbReference type="AlphaFoldDB" id="A0A9P6RPF6"/>
<dbReference type="InterPro" id="IPR020940">
    <property type="entry name" value="Thymidylate_synthase_AS"/>
</dbReference>
<dbReference type="GO" id="GO:0004799">
    <property type="term" value="F:thymidylate synthase activity"/>
    <property type="evidence" value="ECO:0007669"/>
    <property type="project" value="UniProtKB-EC"/>
</dbReference>
<evidence type="ECO:0000256" key="2">
    <source>
        <dbReference type="ARBA" id="ARBA00004992"/>
    </source>
</evidence>
<accession>A0A9P6RPF6</accession>
<feature type="region of interest" description="Disordered" evidence="14">
    <location>
        <begin position="922"/>
        <end position="978"/>
    </location>
</feature>
<comment type="pathway">
    <text evidence="2">Pyrimidine metabolism; dTTP biosynthesis.</text>
</comment>
<keyword evidence="5" id="KW-0489">Methyltransferase</keyword>
<dbReference type="HAMAP" id="MF_00008">
    <property type="entry name" value="Thymidy_synth_bact"/>
    <property type="match status" value="1"/>
</dbReference>
<evidence type="ECO:0000256" key="15">
    <source>
        <dbReference type="SAM" id="Phobius"/>
    </source>
</evidence>
<comment type="caution">
    <text evidence="17">The sequence shown here is derived from an EMBL/GenBank/DDBJ whole genome shotgun (WGS) entry which is preliminary data.</text>
</comment>
<keyword evidence="9" id="KW-0256">Endoplasmic reticulum</keyword>
<comment type="similarity">
    <text evidence="3">Belongs to the derlin family.</text>
</comment>
<reference evidence="17" key="1">
    <citation type="journal article" date="2020" name="Fungal Divers.">
        <title>Resolving the Mortierellaceae phylogeny through synthesis of multi-gene phylogenetics and phylogenomics.</title>
        <authorList>
            <person name="Vandepol N."/>
            <person name="Liber J."/>
            <person name="Desiro A."/>
            <person name="Na H."/>
            <person name="Kennedy M."/>
            <person name="Barry K."/>
            <person name="Grigoriev I.V."/>
            <person name="Miller A.N."/>
            <person name="O'Donnell K."/>
            <person name="Stajich J.E."/>
            <person name="Bonito G."/>
        </authorList>
    </citation>
    <scope>NUCLEOTIDE SEQUENCE</scope>
    <source>
        <strain evidence="17">REB-010B</strain>
    </source>
</reference>
<feature type="compositionally biased region" description="Acidic residues" evidence="14">
    <location>
        <begin position="454"/>
        <end position="476"/>
    </location>
</feature>
<feature type="transmembrane region" description="Helical" evidence="15">
    <location>
        <begin position="759"/>
        <end position="777"/>
    </location>
</feature>
<feature type="transmembrane region" description="Helical" evidence="15">
    <location>
        <begin position="842"/>
        <end position="863"/>
    </location>
</feature>
<evidence type="ECO:0000256" key="10">
    <source>
        <dbReference type="ARBA" id="ARBA00022989"/>
    </source>
</evidence>
<dbReference type="Pfam" id="PF00303">
    <property type="entry name" value="Thymidylat_synt"/>
    <property type="match status" value="1"/>
</dbReference>
<keyword evidence="7 15" id="KW-0812">Transmembrane</keyword>
<dbReference type="PANTHER" id="PTHR11548:SF2">
    <property type="entry name" value="THYMIDYLATE SYNTHASE"/>
    <property type="match status" value="1"/>
</dbReference>
<dbReference type="SUPFAM" id="SSF55831">
    <property type="entry name" value="Thymidylate synthase/dCMP hydroxymethylase"/>
    <property type="match status" value="1"/>
</dbReference>
<dbReference type="Pfam" id="PF04511">
    <property type="entry name" value="DER1"/>
    <property type="match status" value="1"/>
</dbReference>
<dbReference type="InterPro" id="IPR023451">
    <property type="entry name" value="Thymidate_synth/dCMP_Mease_dom"/>
</dbReference>
<evidence type="ECO:0000256" key="3">
    <source>
        <dbReference type="ARBA" id="ARBA00008917"/>
    </source>
</evidence>
<evidence type="ECO:0000259" key="16">
    <source>
        <dbReference type="Pfam" id="PF00303"/>
    </source>
</evidence>
<dbReference type="FunFam" id="1.20.1540.10:FF:000016">
    <property type="entry name" value="Derlin"/>
    <property type="match status" value="1"/>
</dbReference>
<evidence type="ECO:0000256" key="12">
    <source>
        <dbReference type="ARBA" id="ARBA00047344"/>
    </source>
</evidence>
<evidence type="ECO:0000256" key="8">
    <source>
        <dbReference type="ARBA" id="ARBA00022727"/>
    </source>
</evidence>
<keyword evidence="8" id="KW-0545">Nucleotide biosynthesis</keyword>
<dbReference type="EC" id="2.1.1.45" evidence="4"/>
<feature type="region of interest" description="Disordered" evidence="14">
    <location>
        <begin position="536"/>
        <end position="569"/>
    </location>
</feature>
<dbReference type="GO" id="GO:0051603">
    <property type="term" value="P:proteolysis involved in protein catabolic process"/>
    <property type="evidence" value="ECO:0007669"/>
    <property type="project" value="UniProtKB-ARBA"/>
</dbReference>